<feature type="region of interest" description="Disordered" evidence="1">
    <location>
        <begin position="89"/>
        <end position="114"/>
    </location>
</feature>
<dbReference type="EMBL" id="JANBUH010000293">
    <property type="protein sequence ID" value="KAJ2752352.1"/>
    <property type="molecule type" value="Genomic_DNA"/>
</dbReference>
<name>A0A9W8GX39_9FUNG</name>
<evidence type="ECO:0000256" key="1">
    <source>
        <dbReference type="SAM" id="MobiDB-lite"/>
    </source>
</evidence>
<evidence type="ECO:0000313" key="2">
    <source>
        <dbReference type="EMBL" id="KAJ2752352.1"/>
    </source>
</evidence>
<comment type="caution">
    <text evidence="2">The sequence shown here is derived from an EMBL/GenBank/DDBJ whole genome shotgun (WGS) entry which is preliminary data.</text>
</comment>
<dbReference type="OrthoDB" id="5542774at2759"/>
<feature type="compositionally biased region" description="Low complexity" evidence="1">
    <location>
        <begin position="95"/>
        <end position="111"/>
    </location>
</feature>
<protein>
    <submittedName>
        <fullName evidence="2">Uncharacterized protein</fullName>
    </submittedName>
</protein>
<accession>A0A9W8GX39</accession>
<gene>
    <name evidence="2" type="ORF">GGI19_003887</name>
</gene>
<reference evidence="2" key="1">
    <citation type="submission" date="2022-07" db="EMBL/GenBank/DDBJ databases">
        <title>Phylogenomic reconstructions and comparative analyses of Kickxellomycotina fungi.</title>
        <authorList>
            <person name="Reynolds N.K."/>
            <person name="Stajich J.E."/>
            <person name="Barry K."/>
            <person name="Grigoriev I.V."/>
            <person name="Crous P."/>
            <person name="Smith M.E."/>
        </authorList>
    </citation>
    <scope>NUCLEOTIDE SEQUENCE</scope>
    <source>
        <strain evidence="2">BCRC 34297</strain>
    </source>
</reference>
<keyword evidence="3" id="KW-1185">Reference proteome</keyword>
<organism evidence="2 3">
    <name type="scientific">Coemansia pectinata</name>
    <dbReference type="NCBI Taxonomy" id="1052879"/>
    <lineage>
        <taxon>Eukaryota</taxon>
        <taxon>Fungi</taxon>
        <taxon>Fungi incertae sedis</taxon>
        <taxon>Zoopagomycota</taxon>
        <taxon>Kickxellomycotina</taxon>
        <taxon>Kickxellomycetes</taxon>
        <taxon>Kickxellales</taxon>
        <taxon>Kickxellaceae</taxon>
        <taxon>Coemansia</taxon>
    </lineage>
</organism>
<sequence length="480" mass="51725">MDNPTDNKGNEPDVPTPAQVELSLGPIAREFEALEDALEVKDYLSGCLARLIENPGAIPIANIHTVASLLQRHMSTAPTPFLPTASPSDNIPTTGPAAAHAAGPASNDHAATTSSVARRNISTVAGPAAHVPLPRLSITTLPVARATAAEKGKAWDLPSDGPEALPLYKRQRIDPRVVEVIDISSDEDSNRSSASIRVSALFDDSLFPGSVASHATAHIRPTRQPTATPVTAVHAKTKKILPLLITADPPVGHHFLAQKRKRKSQALPKEVPESSQASERHKTNSQNSNAGVTNSLSHIIFDCSGEEVTSAGILLTIGTFPYVGFDFVLEVYLQTYGCQLMAKGDKPQFLIRALARLEGLEHWVPQHEDSDSASLASVNLLRRTDMELGATRLRLLEQLGLAQDPKAAVLGPRLCYIIVSLYGMRVDQMTGPVIGELFNLMTGRHLHLLQVTTQNGTKPMAENDICVMAKEWVERLPVCC</sequence>
<dbReference type="Proteomes" id="UP001140011">
    <property type="component" value="Unassembled WGS sequence"/>
</dbReference>
<evidence type="ECO:0000313" key="3">
    <source>
        <dbReference type="Proteomes" id="UP001140011"/>
    </source>
</evidence>
<proteinExistence type="predicted"/>
<dbReference type="AlphaFoldDB" id="A0A9W8GX39"/>
<feature type="region of interest" description="Disordered" evidence="1">
    <location>
        <begin position="258"/>
        <end position="290"/>
    </location>
</feature>